<dbReference type="PaxDb" id="449447-MAE_40410"/>
<keyword evidence="2" id="KW-1185">Reference proteome</keyword>
<dbReference type="Proteomes" id="UP000001510">
    <property type="component" value="Chromosome"/>
</dbReference>
<dbReference type="EMBL" id="AP009552">
    <property type="protein sequence ID" value="BAG03863.1"/>
    <property type="molecule type" value="Genomic_DNA"/>
</dbReference>
<name>B0JQZ4_MICAN</name>
<dbReference type="HOGENOM" id="CLU_3081842_0_0_3"/>
<sequence length="52" mass="5788">MNKFLNAVNFGAVKSFSETYRTNELLYSSHQSCVILSREAQLFVGWVGGSVT</sequence>
<dbReference type="KEGG" id="mar:MAE_40410"/>
<accession>B0JQZ4</accession>
<evidence type="ECO:0000313" key="1">
    <source>
        <dbReference type="EMBL" id="BAG03863.1"/>
    </source>
</evidence>
<gene>
    <name evidence="1" type="ordered locus">MAE_40410</name>
</gene>
<proteinExistence type="predicted"/>
<dbReference type="AlphaFoldDB" id="B0JQZ4"/>
<organism evidence="1 2">
    <name type="scientific">Microcystis aeruginosa (strain NIES-843 / IAM M-2473)</name>
    <dbReference type="NCBI Taxonomy" id="449447"/>
    <lineage>
        <taxon>Bacteria</taxon>
        <taxon>Bacillati</taxon>
        <taxon>Cyanobacteriota</taxon>
        <taxon>Cyanophyceae</taxon>
        <taxon>Oscillatoriophycideae</taxon>
        <taxon>Chroococcales</taxon>
        <taxon>Microcystaceae</taxon>
        <taxon>Microcystis</taxon>
    </lineage>
</organism>
<protein>
    <submittedName>
        <fullName evidence="1">Uncharacterized protein</fullName>
    </submittedName>
</protein>
<reference evidence="1 2" key="1">
    <citation type="journal article" date="2007" name="DNA Res.">
        <title>Complete genomic structure of the bloom-forming toxic cyanobacterium Microcystis aeruginosa NIES-843.</title>
        <authorList>
            <person name="Kaneko T."/>
            <person name="Nakajima N."/>
            <person name="Okamoto S."/>
            <person name="Suzuki I."/>
            <person name="Tanabe Y."/>
            <person name="Tamaoki M."/>
            <person name="Nakamura Y."/>
            <person name="Kasai F."/>
            <person name="Watanabe A."/>
            <person name="Kawashima K."/>
            <person name="Kishida Y."/>
            <person name="Ono A."/>
            <person name="Shimizu Y."/>
            <person name="Takahashi C."/>
            <person name="Minami C."/>
            <person name="Fujishiro T."/>
            <person name="Kohara M."/>
            <person name="Katoh M."/>
            <person name="Nakazaki N."/>
            <person name="Nakayama S."/>
            <person name="Yamada M."/>
            <person name="Tabata S."/>
            <person name="Watanabe M.M."/>
        </authorList>
    </citation>
    <scope>NUCLEOTIDE SEQUENCE [LARGE SCALE GENOMIC DNA]</scope>
    <source>
        <strain evidence="2">NIES-843 / IAM M-247</strain>
    </source>
</reference>
<dbReference type="EnsemblBacteria" id="BAG03863">
    <property type="protein sequence ID" value="BAG03863"/>
    <property type="gene ID" value="MAE_40410"/>
</dbReference>
<evidence type="ECO:0000313" key="2">
    <source>
        <dbReference type="Proteomes" id="UP000001510"/>
    </source>
</evidence>